<dbReference type="Proteomes" id="UP001205740">
    <property type="component" value="Unassembled WGS sequence"/>
</dbReference>
<gene>
    <name evidence="1" type="ORF">LX12_003920</name>
</gene>
<evidence type="ECO:0000313" key="1">
    <source>
        <dbReference type="EMBL" id="MCP2162712.1"/>
    </source>
</evidence>
<dbReference type="RefSeq" id="WP_253656267.1">
    <property type="nucleotide sequence ID" value="NZ_BAAAOE010000002.1"/>
</dbReference>
<dbReference type="EMBL" id="JAMTCG010000007">
    <property type="protein sequence ID" value="MCP2162712.1"/>
    <property type="molecule type" value="Genomic_DNA"/>
</dbReference>
<name>A0ABT1H9Z7_9NOCA</name>
<keyword evidence="2" id="KW-1185">Reference proteome</keyword>
<comment type="caution">
    <text evidence="1">The sequence shown here is derived from an EMBL/GenBank/DDBJ whole genome shotgun (WGS) entry which is preliminary data.</text>
</comment>
<reference evidence="1 2" key="1">
    <citation type="submission" date="2022-06" db="EMBL/GenBank/DDBJ databases">
        <title>Genomic Encyclopedia of Archaeal and Bacterial Type Strains, Phase II (KMG-II): from individual species to whole genera.</title>
        <authorList>
            <person name="Goeker M."/>
        </authorList>
    </citation>
    <scope>NUCLEOTIDE SEQUENCE [LARGE SCALE GENOMIC DNA]</scope>
    <source>
        <strain evidence="1 2">DSM 45037</strain>
    </source>
</reference>
<organism evidence="1 2">
    <name type="scientific">Williamsia serinedens</name>
    <dbReference type="NCBI Taxonomy" id="391736"/>
    <lineage>
        <taxon>Bacteria</taxon>
        <taxon>Bacillati</taxon>
        <taxon>Actinomycetota</taxon>
        <taxon>Actinomycetes</taxon>
        <taxon>Mycobacteriales</taxon>
        <taxon>Nocardiaceae</taxon>
        <taxon>Williamsia</taxon>
    </lineage>
</organism>
<sequence>MVTTTMPPTASLMRSRLASAGRVDIDDPLTGARVAVAVPDGDPVLWRRYLDGARAVYGAHGVGAALDHDAVVDGADTTVFFAIVDDGDVCRGGLRVQGPYGRVDETHALREWDGSPGRGDLVRAVGSRLDDGIVETKTAWVDPAVDDPAAAADLLARMALPILVVTGARHLMATSADHSLRRWTSSGGRIDESVPATSYPDERYRTRLMWWDRETLDRTAAPDVVAAMRREVDLMAERVGMAAAAA</sequence>
<accession>A0ABT1H9Z7</accession>
<evidence type="ECO:0000313" key="2">
    <source>
        <dbReference type="Proteomes" id="UP001205740"/>
    </source>
</evidence>
<proteinExistence type="predicted"/>
<protein>
    <submittedName>
        <fullName evidence="1">Uncharacterized protein</fullName>
    </submittedName>
</protein>